<dbReference type="Proteomes" id="UP000002945">
    <property type="component" value="Unassembled WGS sequence"/>
</dbReference>
<comment type="caution">
    <text evidence="2">The sequence shown here is derived from an EMBL/GenBank/DDBJ whole genome shotgun (WGS) entry which is preliminary data.</text>
</comment>
<protein>
    <recommendedName>
        <fullName evidence="4">Peptidase M56 domain-containing protein</fullName>
    </recommendedName>
</protein>
<keyword evidence="3" id="KW-1185">Reference proteome</keyword>
<evidence type="ECO:0000256" key="1">
    <source>
        <dbReference type="SAM" id="Phobius"/>
    </source>
</evidence>
<reference evidence="2 3" key="1">
    <citation type="journal article" date="2011" name="J. Bacteriol.">
        <title>Genome sequence of the algicidal bacterium Kordia algicida OT-1.</title>
        <authorList>
            <person name="Lee H.S."/>
            <person name="Kang S.G."/>
            <person name="Kwon K.K."/>
            <person name="Lee J.H."/>
            <person name="Kim S.J."/>
        </authorList>
    </citation>
    <scope>NUCLEOTIDE SEQUENCE [LARGE SCALE GENOMIC DNA]</scope>
    <source>
        <strain evidence="2 3">OT-1</strain>
    </source>
</reference>
<dbReference type="STRING" id="391587.KAOT1_20632"/>
<name>A9DM05_9FLAO</name>
<gene>
    <name evidence="2" type="ORF">KAOT1_20632</name>
</gene>
<organism evidence="2 3">
    <name type="scientific">Kordia algicida OT-1</name>
    <dbReference type="NCBI Taxonomy" id="391587"/>
    <lineage>
        <taxon>Bacteria</taxon>
        <taxon>Pseudomonadati</taxon>
        <taxon>Bacteroidota</taxon>
        <taxon>Flavobacteriia</taxon>
        <taxon>Flavobacteriales</taxon>
        <taxon>Flavobacteriaceae</taxon>
        <taxon>Kordia</taxon>
    </lineage>
</organism>
<dbReference type="AlphaFoldDB" id="A9DM05"/>
<evidence type="ECO:0000313" key="3">
    <source>
        <dbReference type="Proteomes" id="UP000002945"/>
    </source>
</evidence>
<evidence type="ECO:0008006" key="4">
    <source>
        <dbReference type="Google" id="ProtNLM"/>
    </source>
</evidence>
<keyword evidence="1" id="KW-1133">Transmembrane helix</keyword>
<dbReference type="eggNOG" id="ENOG5032RMQ">
    <property type="taxonomic scope" value="Bacteria"/>
</dbReference>
<sequence length="112" mass="14033">MAIVMVFVSKYLVPIGFRGITLFPFIFLRSAKDKENHVLMHHERIHLRQQRELLVLPFYFLYLLEWLIRLCIYRDRYTAYRTLSFEQEAYINERDLDYLKNRKLFQFLRYMW</sequence>
<keyword evidence="1" id="KW-0812">Transmembrane</keyword>
<proteinExistence type="predicted"/>
<keyword evidence="1" id="KW-0472">Membrane</keyword>
<feature type="transmembrane region" description="Helical" evidence="1">
    <location>
        <begin position="12"/>
        <end position="31"/>
    </location>
</feature>
<dbReference type="EMBL" id="ABIB01000002">
    <property type="protein sequence ID" value="EDP97607.1"/>
    <property type="molecule type" value="Genomic_DNA"/>
</dbReference>
<accession>A9DM05</accession>
<dbReference type="HOGENOM" id="CLU_137778_1_0_10"/>
<feature type="transmembrane region" description="Helical" evidence="1">
    <location>
        <begin position="52"/>
        <end position="68"/>
    </location>
</feature>
<evidence type="ECO:0000313" key="2">
    <source>
        <dbReference type="EMBL" id="EDP97607.1"/>
    </source>
</evidence>